<proteinExistence type="predicted"/>
<dbReference type="RefSeq" id="WP_004519339.1">
    <property type="nucleotide sequence ID" value="NZ_ACEO02000002.1"/>
</dbReference>
<organism evidence="1 2">
    <name type="scientific">Neisseria subflava NJ9703</name>
    <dbReference type="NCBI Taxonomy" id="546268"/>
    <lineage>
        <taxon>Bacteria</taxon>
        <taxon>Pseudomonadati</taxon>
        <taxon>Pseudomonadota</taxon>
        <taxon>Betaproteobacteria</taxon>
        <taxon>Neisseriales</taxon>
        <taxon>Neisseriaceae</taxon>
        <taxon>Neisseria</taxon>
    </lineage>
</organism>
<dbReference type="EMBL" id="ACEO02000002">
    <property type="protein sequence ID" value="EFC52794.1"/>
    <property type="molecule type" value="Genomic_DNA"/>
</dbReference>
<evidence type="ECO:0000313" key="2">
    <source>
        <dbReference type="Proteomes" id="UP000004621"/>
    </source>
</evidence>
<comment type="caution">
    <text evidence="1">The sequence shown here is derived from an EMBL/GenBank/DDBJ whole genome shotgun (WGS) entry which is preliminary data.</text>
</comment>
<protein>
    <submittedName>
        <fullName evidence="1">Uncharacterized protein</fullName>
    </submittedName>
</protein>
<evidence type="ECO:0000313" key="1">
    <source>
        <dbReference type="EMBL" id="EFC52794.1"/>
    </source>
</evidence>
<accession>A0A9W5IS85</accession>
<name>A0A9W5IS85_NEISU</name>
<sequence length="199" mass="22725">MLKIKDWKRNRSLPLVIYLLAGLFLLGVESAEAKKLTHDRTEYCRNQVYVSNNQGASLQAQPDDKASSIAQLHYMQYLCIVGNDSKNTEEGYSWIKVKKVPLAIKENQISCHDMGLPDNCTKPTDFPTEWKIKPPKGKKCRLSTHVDDEGQLLIVAKGVCLTGWVKERDVQFFCRLVNLALVKEKNKVHHMAEQSRKKI</sequence>
<dbReference type="Proteomes" id="UP000004621">
    <property type="component" value="Unassembled WGS sequence"/>
</dbReference>
<reference evidence="1 2" key="1">
    <citation type="submission" date="2010-01" db="EMBL/GenBank/DDBJ databases">
        <authorList>
            <person name="Weinstock G."/>
            <person name="Sodergren E."/>
            <person name="Clifton S."/>
            <person name="Fulton L."/>
            <person name="Fulton B."/>
            <person name="Courtney L."/>
            <person name="Fronick C."/>
            <person name="Harrison M."/>
            <person name="Strong C."/>
            <person name="Farmer C."/>
            <person name="Delahaunty K."/>
            <person name="Markovic C."/>
            <person name="Hall O."/>
            <person name="Minx P."/>
            <person name="Tomlinson C."/>
            <person name="Mitreva M."/>
            <person name="Nelson J."/>
            <person name="Hou S."/>
            <person name="Wollam A."/>
            <person name="Pepin K.H."/>
            <person name="Johnson M."/>
            <person name="Bhonagiri V."/>
            <person name="Nash W.E."/>
            <person name="Warren W."/>
            <person name="Chinwalla A."/>
            <person name="Mardis E.R."/>
            <person name="Wilson R.K."/>
        </authorList>
    </citation>
    <scope>NUCLEOTIDE SEQUENCE [LARGE SCALE GENOMIC DNA]</scope>
    <source>
        <strain evidence="1 2">NJ9703</strain>
    </source>
</reference>
<dbReference type="AlphaFoldDB" id="A0A9W5IS85"/>
<gene>
    <name evidence="1" type="ORF">NEISUBOT_03630</name>
</gene>